<protein>
    <recommendedName>
        <fullName evidence="1">Dienelactone hydrolase domain-containing protein</fullName>
    </recommendedName>
</protein>
<dbReference type="Proteomes" id="UP001527925">
    <property type="component" value="Unassembled WGS sequence"/>
</dbReference>
<evidence type="ECO:0000259" key="1">
    <source>
        <dbReference type="Pfam" id="PF01738"/>
    </source>
</evidence>
<gene>
    <name evidence="2" type="ORF">HK105_207266</name>
</gene>
<sequence>MFARTLTRTPAAATAALAALARTPAARGLHLKSLPFAVHKFTPHATLRHTLNAADAVDTPTPAVVVIQEWWGVDEQVRAHAQRIANCTGAVALVPDLYKGKVALDEAEAAHLMNGLDWKQALEDLASLVAVLRDAGHERRKVASLGFCMGGAMSLALGARMQQVASAAPLNACVAFYGIPPAGLIDISQLPVRTPVQAHFGENDDHKGFSDAASARALEARWAKAIKEHGGMHAHGLHSLEERVFVHPGVGHAFMNEVRKRSDFDSALVTRTWQQVFDFLTEHLKTV</sequence>
<accession>A0ABR4N1A6</accession>
<evidence type="ECO:0000313" key="3">
    <source>
        <dbReference type="Proteomes" id="UP001527925"/>
    </source>
</evidence>
<dbReference type="Pfam" id="PF01738">
    <property type="entry name" value="DLH"/>
    <property type="match status" value="1"/>
</dbReference>
<organism evidence="2 3">
    <name type="scientific">Polyrhizophydium stewartii</name>
    <dbReference type="NCBI Taxonomy" id="2732419"/>
    <lineage>
        <taxon>Eukaryota</taxon>
        <taxon>Fungi</taxon>
        <taxon>Fungi incertae sedis</taxon>
        <taxon>Chytridiomycota</taxon>
        <taxon>Chytridiomycota incertae sedis</taxon>
        <taxon>Chytridiomycetes</taxon>
        <taxon>Rhizophydiales</taxon>
        <taxon>Rhizophydiales incertae sedis</taxon>
        <taxon>Polyrhizophydium</taxon>
    </lineage>
</organism>
<keyword evidence="3" id="KW-1185">Reference proteome</keyword>
<evidence type="ECO:0000313" key="2">
    <source>
        <dbReference type="EMBL" id="KAL2913264.1"/>
    </source>
</evidence>
<dbReference type="PANTHER" id="PTHR46623:SF6">
    <property type="entry name" value="ALPHA_BETA-HYDROLASES SUPERFAMILY PROTEIN"/>
    <property type="match status" value="1"/>
</dbReference>
<dbReference type="SUPFAM" id="SSF53474">
    <property type="entry name" value="alpha/beta-Hydrolases"/>
    <property type="match status" value="1"/>
</dbReference>
<dbReference type="EMBL" id="JADGIZ020000049">
    <property type="protein sequence ID" value="KAL2913264.1"/>
    <property type="molecule type" value="Genomic_DNA"/>
</dbReference>
<dbReference type="Gene3D" id="3.40.50.1820">
    <property type="entry name" value="alpha/beta hydrolase"/>
    <property type="match status" value="1"/>
</dbReference>
<proteinExistence type="predicted"/>
<dbReference type="InterPro" id="IPR002925">
    <property type="entry name" value="Dienelactn_hydro"/>
</dbReference>
<dbReference type="InterPro" id="IPR029058">
    <property type="entry name" value="AB_hydrolase_fold"/>
</dbReference>
<reference evidence="2 3" key="1">
    <citation type="submission" date="2023-09" db="EMBL/GenBank/DDBJ databases">
        <title>Pangenome analysis of Batrachochytrium dendrobatidis and related Chytrids.</title>
        <authorList>
            <person name="Yacoub M.N."/>
            <person name="Stajich J.E."/>
            <person name="James T.Y."/>
        </authorList>
    </citation>
    <scope>NUCLEOTIDE SEQUENCE [LARGE SCALE GENOMIC DNA]</scope>
    <source>
        <strain evidence="2 3">JEL0888</strain>
    </source>
</reference>
<name>A0ABR4N1A6_9FUNG</name>
<comment type="caution">
    <text evidence="2">The sequence shown here is derived from an EMBL/GenBank/DDBJ whole genome shotgun (WGS) entry which is preliminary data.</text>
</comment>
<dbReference type="PANTHER" id="PTHR46623">
    <property type="entry name" value="CARBOXYMETHYLENEBUTENOLIDASE-RELATED"/>
    <property type="match status" value="1"/>
</dbReference>
<feature type="domain" description="Dienelactone hydrolase" evidence="1">
    <location>
        <begin position="58"/>
        <end position="283"/>
    </location>
</feature>
<dbReference type="InterPro" id="IPR051049">
    <property type="entry name" value="Dienelactone_hydrolase-like"/>
</dbReference>